<evidence type="ECO:0000313" key="1">
    <source>
        <dbReference type="EMBL" id="GIE03251.1"/>
    </source>
</evidence>
<dbReference type="Gene3D" id="2.40.30.100">
    <property type="entry name" value="AF2212/PG0164-like"/>
    <property type="match status" value="1"/>
</dbReference>
<reference evidence="1 2" key="1">
    <citation type="submission" date="2021-01" db="EMBL/GenBank/DDBJ databases">
        <title>Whole genome shotgun sequence of Actinoplanes durhamensis NBRC 14914.</title>
        <authorList>
            <person name="Komaki H."/>
            <person name="Tamura T."/>
        </authorList>
    </citation>
    <scope>NUCLEOTIDE SEQUENCE [LARGE SCALE GENOMIC DNA]</scope>
    <source>
        <strain evidence="1 2">NBRC 14914</strain>
    </source>
</reference>
<dbReference type="EMBL" id="BOML01000036">
    <property type="protein sequence ID" value="GIE03251.1"/>
    <property type="molecule type" value="Genomic_DNA"/>
</dbReference>
<dbReference type="SUPFAM" id="SSF141694">
    <property type="entry name" value="AF2212/PG0164-like"/>
    <property type="match status" value="1"/>
</dbReference>
<evidence type="ECO:0008006" key="3">
    <source>
        <dbReference type="Google" id="ProtNLM"/>
    </source>
</evidence>
<proteinExistence type="predicted"/>
<dbReference type="Proteomes" id="UP000637628">
    <property type="component" value="Unassembled WGS sequence"/>
</dbReference>
<keyword evidence="2" id="KW-1185">Reference proteome</keyword>
<accession>A0ABQ3Z098</accession>
<dbReference type="Pfam" id="PF08922">
    <property type="entry name" value="DUF1905"/>
    <property type="match status" value="1"/>
</dbReference>
<gene>
    <name evidence="1" type="ORF">Adu01nite_46010</name>
</gene>
<sequence length="100" mass="11298">MHYAFDAELWIWDARPDEGWTFVSLPAEASDEIRDRTGGQRRGFGAVRVEARIGTTVWRTSIFPDAKQGTYVLPVKRAVRKAQKLEPGDRARVAVELISP</sequence>
<dbReference type="InterPro" id="IPR037079">
    <property type="entry name" value="AF2212/PG0164-like_sf"/>
</dbReference>
<organism evidence="1 2">
    <name type="scientific">Paractinoplanes durhamensis</name>
    <dbReference type="NCBI Taxonomy" id="113563"/>
    <lineage>
        <taxon>Bacteria</taxon>
        <taxon>Bacillati</taxon>
        <taxon>Actinomycetota</taxon>
        <taxon>Actinomycetes</taxon>
        <taxon>Micromonosporales</taxon>
        <taxon>Micromonosporaceae</taxon>
        <taxon>Paractinoplanes</taxon>
    </lineage>
</organism>
<dbReference type="RefSeq" id="WP_203728976.1">
    <property type="nucleotide sequence ID" value="NZ_BAAATX010000030.1"/>
</dbReference>
<evidence type="ECO:0000313" key="2">
    <source>
        <dbReference type="Proteomes" id="UP000637628"/>
    </source>
</evidence>
<name>A0ABQ3Z098_9ACTN</name>
<dbReference type="InterPro" id="IPR015018">
    <property type="entry name" value="DUF1905"/>
</dbReference>
<comment type="caution">
    <text evidence="1">The sequence shown here is derived from an EMBL/GenBank/DDBJ whole genome shotgun (WGS) entry which is preliminary data.</text>
</comment>
<protein>
    <recommendedName>
        <fullName evidence="3">DUF1905 domain-containing protein</fullName>
    </recommendedName>
</protein>